<keyword evidence="3" id="KW-1185">Reference proteome</keyword>
<evidence type="ECO:0000313" key="3">
    <source>
        <dbReference type="Proteomes" id="UP000664122"/>
    </source>
</evidence>
<dbReference type="Proteomes" id="UP000664122">
    <property type="component" value="Unassembled WGS sequence"/>
</dbReference>
<dbReference type="AlphaFoldDB" id="A0A939JX27"/>
<organism evidence="2 3">
    <name type="scientific">Jiella flava</name>
    <dbReference type="NCBI Taxonomy" id="2816857"/>
    <lineage>
        <taxon>Bacteria</taxon>
        <taxon>Pseudomonadati</taxon>
        <taxon>Pseudomonadota</taxon>
        <taxon>Alphaproteobacteria</taxon>
        <taxon>Hyphomicrobiales</taxon>
        <taxon>Aurantimonadaceae</taxon>
        <taxon>Jiella</taxon>
    </lineage>
</organism>
<name>A0A939JX27_9HYPH</name>
<protein>
    <submittedName>
        <fullName evidence="2">Uncharacterized protein</fullName>
    </submittedName>
</protein>
<evidence type="ECO:0000313" key="2">
    <source>
        <dbReference type="EMBL" id="MBO0662931.1"/>
    </source>
</evidence>
<comment type="caution">
    <text evidence="2">The sequence shown here is derived from an EMBL/GenBank/DDBJ whole genome shotgun (WGS) entry which is preliminary data.</text>
</comment>
<evidence type="ECO:0000256" key="1">
    <source>
        <dbReference type="SAM" id="MobiDB-lite"/>
    </source>
</evidence>
<accession>A0A939JX27</accession>
<feature type="region of interest" description="Disordered" evidence="1">
    <location>
        <begin position="103"/>
        <end position="128"/>
    </location>
</feature>
<gene>
    <name evidence="2" type="ORF">J1C48_10115</name>
</gene>
<sequence>MIALIAPVFTARCESADTLASAGACVGGDCAASIIWAPARIVVAKSVAVVAVVISPNLRMETPIVAVGRTGTAATGANPIADCGKARLRGQFVGHSWRVEEDRRALAPKSAAEPTGPSPAPCRSGNADDDTSDCRLVLASKLANHPAMSEHRTHSEDAAAITARVTKAAADLNAALCAAAEAEIPVSVMVCRQPLHPGAAGPEVHLVEVSHHLHQEGRRPEDLHSANDD</sequence>
<reference evidence="2" key="1">
    <citation type="submission" date="2021-03" db="EMBL/GenBank/DDBJ databases">
        <title>Whole genome sequence of Jiella sp. CQZ9-1.</title>
        <authorList>
            <person name="Tuo L."/>
        </authorList>
    </citation>
    <scope>NUCLEOTIDE SEQUENCE</scope>
    <source>
        <strain evidence="2">CQZ9-1</strain>
    </source>
</reference>
<dbReference type="RefSeq" id="WP_207257717.1">
    <property type="nucleotide sequence ID" value="NZ_JAFMPP010000007.1"/>
</dbReference>
<proteinExistence type="predicted"/>
<dbReference type="EMBL" id="JAFMPP010000007">
    <property type="protein sequence ID" value="MBO0662931.1"/>
    <property type="molecule type" value="Genomic_DNA"/>
</dbReference>